<feature type="transmembrane region" description="Helical" evidence="1">
    <location>
        <begin position="21"/>
        <end position="47"/>
    </location>
</feature>
<evidence type="ECO:0008006" key="4">
    <source>
        <dbReference type="Google" id="ProtNLM"/>
    </source>
</evidence>
<gene>
    <name evidence="2" type="ORF">OZSIB_4221</name>
</gene>
<keyword evidence="1" id="KW-0472">Membrane</keyword>
<protein>
    <recommendedName>
        <fullName evidence="4">Prepilin-type N-terminal cleavage/methylation domain-containing protein</fullName>
    </recommendedName>
</protein>
<dbReference type="AlphaFoldDB" id="A0A367ZNM4"/>
<evidence type="ECO:0000313" key="3">
    <source>
        <dbReference type="Proteomes" id="UP000252355"/>
    </source>
</evidence>
<dbReference type="Proteomes" id="UP000252355">
    <property type="component" value="Unassembled WGS sequence"/>
</dbReference>
<keyword evidence="1" id="KW-1133">Transmembrane helix</keyword>
<sequence>MRQAKRRRGHGRPVQMPGGLAARWGVTLLEIVIAVFIVAIALIPILYTVQYGNKSTVKINNYAEVAKLAQGLIEECKHVPFWRYRDNYQGLARDTWEVVNQNYYPKTYEAIEKFKAVLKSLDLKADLKLVKKDDLIREVWIRVHATWKEGDGTTEQAPRELRLANAIRNPEAD</sequence>
<accession>A0A367ZNM4</accession>
<keyword evidence="1" id="KW-0812">Transmembrane</keyword>
<evidence type="ECO:0000313" key="2">
    <source>
        <dbReference type="EMBL" id="RCK79467.1"/>
    </source>
</evidence>
<name>A0A367ZNM4_9BACT</name>
<proteinExistence type="predicted"/>
<dbReference type="EMBL" id="QOQW01000012">
    <property type="protein sequence ID" value="RCK79467.1"/>
    <property type="molecule type" value="Genomic_DNA"/>
</dbReference>
<comment type="caution">
    <text evidence="2">The sequence shown here is derived from an EMBL/GenBank/DDBJ whole genome shotgun (WGS) entry which is preliminary data.</text>
</comment>
<reference evidence="2 3" key="1">
    <citation type="submission" date="2018-05" db="EMBL/GenBank/DDBJ databases">
        <title>A metagenomic window into the 2 km-deep terrestrial subsurface aquifer revealed taxonomically and functionally diverse microbial community comprising novel uncultured bacterial lineages.</title>
        <authorList>
            <person name="Kadnikov V.V."/>
            <person name="Mardanov A.V."/>
            <person name="Beletsky A.V."/>
            <person name="Banks D."/>
            <person name="Pimenov N.V."/>
            <person name="Frank Y.A."/>
            <person name="Karnachuk O.V."/>
            <person name="Ravin N.V."/>
        </authorList>
    </citation>
    <scope>NUCLEOTIDE SEQUENCE [LARGE SCALE GENOMIC DNA]</scope>
    <source>
        <strain evidence="2">BY5</strain>
    </source>
</reference>
<organism evidence="2 3">
    <name type="scientific">Candidatus Ozemobacter sibiricus</name>
    <dbReference type="NCBI Taxonomy" id="2268124"/>
    <lineage>
        <taxon>Bacteria</taxon>
        <taxon>Candidatus Ozemobacteria</taxon>
        <taxon>Candidatus Ozemobacterales</taxon>
        <taxon>Candidatus Ozemobacteraceae</taxon>
        <taxon>Candidatus Ozemobacter</taxon>
    </lineage>
</organism>
<evidence type="ECO:0000256" key="1">
    <source>
        <dbReference type="SAM" id="Phobius"/>
    </source>
</evidence>